<dbReference type="EMBL" id="CP058316">
    <property type="protein sequence ID" value="QLD12920.1"/>
    <property type="molecule type" value="Genomic_DNA"/>
</dbReference>
<protein>
    <submittedName>
        <fullName evidence="3">Dinucleotide-utilizing enzyme</fullName>
    </submittedName>
</protein>
<dbReference type="AlphaFoldDB" id="A0A7D5JEK3"/>
<keyword evidence="2" id="KW-0812">Transmembrane</keyword>
<feature type="compositionally biased region" description="Low complexity" evidence="1">
    <location>
        <begin position="128"/>
        <end position="142"/>
    </location>
</feature>
<reference evidence="3 4" key="1">
    <citation type="submission" date="2020-06" db="EMBL/GenBank/DDBJ databases">
        <authorList>
            <person name="Jo H."/>
        </authorList>
    </citation>
    <scope>NUCLEOTIDE SEQUENCE [LARGE SCALE GENOMIC DNA]</scope>
    <source>
        <strain evidence="3 4">I46</strain>
    </source>
</reference>
<feature type="region of interest" description="Disordered" evidence="1">
    <location>
        <begin position="92"/>
        <end position="142"/>
    </location>
</feature>
<dbReference type="RefSeq" id="WP_178014120.1">
    <property type="nucleotide sequence ID" value="NZ_CP058316.1"/>
</dbReference>
<name>A0A7D5JEK3_9MICO</name>
<proteinExistence type="predicted"/>
<gene>
    <name evidence="3" type="ORF">HW566_14715</name>
</gene>
<feature type="transmembrane region" description="Helical" evidence="2">
    <location>
        <begin position="52"/>
        <end position="79"/>
    </location>
</feature>
<organism evidence="3 4">
    <name type="scientific">Microbacterium oleivorans</name>
    <dbReference type="NCBI Taxonomy" id="273677"/>
    <lineage>
        <taxon>Bacteria</taxon>
        <taxon>Bacillati</taxon>
        <taxon>Actinomycetota</taxon>
        <taxon>Actinomycetes</taxon>
        <taxon>Micrococcales</taxon>
        <taxon>Microbacteriaceae</taxon>
        <taxon>Microbacterium</taxon>
    </lineage>
</organism>
<keyword evidence="2" id="KW-1133">Transmembrane helix</keyword>
<evidence type="ECO:0000313" key="3">
    <source>
        <dbReference type="EMBL" id="QLD12920.1"/>
    </source>
</evidence>
<evidence type="ECO:0000256" key="2">
    <source>
        <dbReference type="SAM" id="Phobius"/>
    </source>
</evidence>
<sequence>MTVHPRLVRSVPFWILIVGSAAAIGGGAYVLVDKLGTMETTILDGTATGVDVYVGQVWGVFGGILVGAGVIGLALALAVASARALVPRPVVESPAPVEQSDVAAETVPGSPIETSAVDTSATTTPSGAESPASEAPADVPQR</sequence>
<accession>A0A7D5JEK3</accession>
<evidence type="ECO:0000256" key="1">
    <source>
        <dbReference type="SAM" id="MobiDB-lite"/>
    </source>
</evidence>
<feature type="compositionally biased region" description="Polar residues" evidence="1">
    <location>
        <begin position="112"/>
        <end position="127"/>
    </location>
</feature>
<dbReference type="Proteomes" id="UP000509638">
    <property type="component" value="Chromosome"/>
</dbReference>
<feature type="transmembrane region" description="Helical" evidence="2">
    <location>
        <begin position="12"/>
        <end position="32"/>
    </location>
</feature>
<keyword evidence="2" id="KW-0472">Membrane</keyword>
<evidence type="ECO:0000313" key="4">
    <source>
        <dbReference type="Proteomes" id="UP000509638"/>
    </source>
</evidence>